<dbReference type="Gene3D" id="3.40.1400.10">
    <property type="entry name" value="Sugar-phosphate isomerase, RpiB/LacA/LacB"/>
    <property type="match status" value="1"/>
</dbReference>
<organism evidence="2">
    <name type="scientific">marine sediment metagenome</name>
    <dbReference type="NCBI Taxonomy" id="412755"/>
    <lineage>
        <taxon>unclassified sequences</taxon>
        <taxon>metagenomes</taxon>
        <taxon>ecological metagenomes</taxon>
    </lineage>
</organism>
<comment type="caution">
    <text evidence="2">The sequence shown here is derived from an EMBL/GenBank/DDBJ whole genome shotgun (WGS) entry which is preliminary data.</text>
</comment>
<dbReference type="NCBIfam" id="NF004051">
    <property type="entry name" value="PRK05571.1"/>
    <property type="match status" value="1"/>
</dbReference>
<sequence>MKIVIGSDHVGFNYKSRLIELVKSMGHTILDIGTDSCQSVDYPDFGEKGARAVACGKADIGILICGTGIGMDMVANKIKGIRSAVCWNEETARFARDHNFANILCLGARFLSLEKCIEITKIFVNTPVSDEKRHIRRVNKIMKVEERN</sequence>
<evidence type="ECO:0008006" key="3">
    <source>
        <dbReference type="Google" id="ProtNLM"/>
    </source>
</evidence>
<dbReference type="Pfam" id="PF02502">
    <property type="entry name" value="LacAB_rpiB"/>
    <property type="match status" value="1"/>
</dbReference>
<dbReference type="InterPro" id="IPR036569">
    <property type="entry name" value="RpiB_LacA_LacB_sf"/>
</dbReference>
<feature type="non-terminal residue" evidence="2">
    <location>
        <position position="148"/>
    </location>
</feature>
<keyword evidence="1" id="KW-0413">Isomerase</keyword>
<dbReference type="PIRSF" id="PIRSF005384">
    <property type="entry name" value="RpiB_LacA_B"/>
    <property type="match status" value="1"/>
</dbReference>
<dbReference type="InterPro" id="IPR004785">
    <property type="entry name" value="RpiB"/>
</dbReference>
<name>X1M3Z4_9ZZZZ</name>
<dbReference type="AlphaFoldDB" id="X1M3Z4"/>
<evidence type="ECO:0000313" key="2">
    <source>
        <dbReference type="EMBL" id="GAI09390.1"/>
    </source>
</evidence>
<dbReference type="NCBIfam" id="TIGR00689">
    <property type="entry name" value="rpiB_lacA_lacB"/>
    <property type="match status" value="1"/>
</dbReference>
<dbReference type="EMBL" id="BARV01007541">
    <property type="protein sequence ID" value="GAI09390.1"/>
    <property type="molecule type" value="Genomic_DNA"/>
</dbReference>
<dbReference type="InterPro" id="IPR003500">
    <property type="entry name" value="RpiB_LacA_LacB"/>
</dbReference>
<reference evidence="2" key="1">
    <citation type="journal article" date="2014" name="Front. Microbiol.">
        <title>High frequency of phylogenetically diverse reductive dehalogenase-homologous genes in deep subseafloor sedimentary metagenomes.</title>
        <authorList>
            <person name="Kawai M."/>
            <person name="Futagami T."/>
            <person name="Toyoda A."/>
            <person name="Takaki Y."/>
            <person name="Nishi S."/>
            <person name="Hori S."/>
            <person name="Arai W."/>
            <person name="Tsubouchi T."/>
            <person name="Morono Y."/>
            <person name="Uchiyama I."/>
            <person name="Ito T."/>
            <person name="Fujiyama A."/>
            <person name="Inagaki F."/>
            <person name="Takami H."/>
        </authorList>
    </citation>
    <scope>NUCLEOTIDE SEQUENCE</scope>
    <source>
        <strain evidence="2">Expedition CK06-06</strain>
    </source>
</reference>
<dbReference type="SUPFAM" id="SSF89623">
    <property type="entry name" value="Ribose/Galactose isomerase RpiB/AlsB"/>
    <property type="match status" value="1"/>
</dbReference>
<protein>
    <recommendedName>
        <fullName evidence="3">Ribose 5-phosphate isomerase B</fullName>
    </recommendedName>
</protein>
<dbReference type="PANTHER" id="PTHR30345:SF0">
    <property type="entry name" value="DNA DAMAGE-REPAIR_TOLERATION PROTEIN DRT102"/>
    <property type="match status" value="1"/>
</dbReference>
<evidence type="ECO:0000256" key="1">
    <source>
        <dbReference type="ARBA" id="ARBA00023235"/>
    </source>
</evidence>
<dbReference type="PANTHER" id="PTHR30345">
    <property type="entry name" value="RIBOSE-5-PHOSPHATE ISOMERASE B"/>
    <property type="match status" value="1"/>
</dbReference>
<proteinExistence type="predicted"/>
<accession>X1M3Z4</accession>
<dbReference type="GO" id="GO:0005975">
    <property type="term" value="P:carbohydrate metabolic process"/>
    <property type="evidence" value="ECO:0007669"/>
    <property type="project" value="InterPro"/>
</dbReference>
<dbReference type="GO" id="GO:0016853">
    <property type="term" value="F:isomerase activity"/>
    <property type="evidence" value="ECO:0007669"/>
    <property type="project" value="UniProtKB-KW"/>
</dbReference>
<gene>
    <name evidence="2" type="ORF">S06H3_15335</name>
</gene>
<dbReference type="NCBIfam" id="TIGR01120">
    <property type="entry name" value="rpiB"/>
    <property type="match status" value="1"/>
</dbReference>